<comment type="caution">
    <text evidence="1">The sequence shown here is derived from an EMBL/GenBank/DDBJ whole genome shotgun (WGS) entry which is preliminary data.</text>
</comment>
<evidence type="ECO:0000313" key="2">
    <source>
        <dbReference type="Proteomes" id="UP000268093"/>
    </source>
</evidence>
<keyword evidence="2" id="KW-1185">Reference proteome</keyword>
<dbReference type="Proteomes" id="UP000268093">
    <property type="component" value="Unassembled WGS sequence"/>
</dbReference>
<name>A0A433DJ22_9FUNG</name>
<proteinExistence type="predicted"/>
<accession>A0A433DJ22</accession>
<dbReference type="AlphaFoldDB" id="A0A433DJ22"/>
<organism evidence="1 2">
    <name type="scientific">Jimgerdemannia flammicorona</name>
    <dbReference type="NCBI Taxonomy" id="994334"/>
    <lineage>
        <taxon>Eukaryota</taxon>
        <taxon>Fungi</taxon>
        <taxon>Fungi incertae sedis</taxon>
        <taxon>Mucoromycota</taxon>
        <taxon>Mucoromycotina</taxon>
        <taxon>Endogonomycetes</taxon>
        <taxon>Endogonales</taxon>
        <taxon>Endogonaceae</taxon>
        <taxon>Jimgerdemannia</taxon>
    </lineage>
</organism>
<reference evidence="1 2" key="1">
    <citation type="journal article" date="2018" name="New Phytol.">
        <title>Phylogenomics of Endogonaceae and evolution of mycorrhizas within Mucoromycota.</title>
        <authorList>
            <person name="Chang Y."/>
            <person name="Desiro A."/>
            <person name="Na H."/>
            <person name="Sandor L."/>
            <person name="Lipzen A."/>
            <person name="Clum A."/>
            <person name="Barry K."/>
            <person name="Grigoriev I.V."/>
            <person name="Martin F.M."/>
            <person name="Stajich J.E."/>
            <person name="Smith M.E."/>
            <person name="Bonito G."/>
            <person name="Spatafora J.W."/>
        </authorList>
    </citation>
    <scope>NUCLEOTIDE SEQUENCE [LARGE SCALE GENOMIC DNA]</scope>
    <source>
        <strain evidence="1 2">GMNB39</strain>
    </source>
</reference>
<sequence>MVERKRVEYTVADRWGRWGKEEKPSSSVSDTSGDEEDCVSDRDVAGVVECEGICEFFDDGLGDSEPSRVGESREERVRRMWCGLEGCKL</sequence>
<dbReference type="EMBL" id="RBNI01001131">
    <property type="protein sequence ID" value="RUP50854.1"/>
    <property type="molecule type" value="Genomic_DNA"/>
</dbReference>
<evidence type="ECO:0000313" key="1">
    <source>
        <dbReference type="EMBL" id="RUP50854.1"/>
    </source>
</evidence>
<gene>
    <name evidence="1" type="ORF">BC936DRAFT_137378</name>
</gene>
<protein>
    <submittedName>
        <fullName evidence="1">Uncharacterized protein</fullName>
    </submittedName>
</protein>